<proteinExistence type="predicted"/>
<dbReference type="AlphaFoldDB" id="A0A9X2B5V2"/>
<gene>
    <name evidence="1" type="ORF">MKI79_00450</name>
</gene>
<keyword evidence="2" id="KW-1185">Reference proteome</keyword>
<reference evidence="1" key="1">
    <citation type="submission" date="2022-02" db="EMBL/GenBank/DDBJ databases">
        <title>Acinetobacter A3.8 sp. nov., isolated from Sediment (Zhairuo Island).</title>
        <authorList>
            <person name="Zheng K."/>
        </authorList>
    </citation>
    <scope>NUCLEOTIDE SEQUENCE</scope>
    <source>
        <strain evidence="1">A3.8</strain>
    </source>
</reference>
<dbReference type="RefSeq" id="WP_241569997.1">
    <property type="nucleotide sequence ID" value="NZ_JAKUML010000001.1"/>
</dbReference>
<evidence type="ECO:0000313" key="1">
    <source>
        <dbReference type="EMBL" id="MCJ8145402.1"/>
    </source>
</evidence>
<comment type="caution">
    <text evidence="1">The sequence shown here is derived from an EMBL/GenBank/DDBJ whole genome shotgun (WGS) entry which is preliminary data.</text>
</comment>
<dbReference type="EMBL" id="JAKUML010000001">
    <property type="protein sequence ID" value="MCJ8145402.1"/>
    <property type="molecule type" value="Genomic_DNA"/>
</dbReference>
<evidence type="ECO:0000313" key="2">
    <source>
        <dbReference type="Proteomes" id="UP001139701"/>
    </source>
</evidence>
<protein>
    <submittedName>
        <fullName evidence="1">Uncharacterized protein</fullName>
    </submittedName>
</protein>
<organism evidence="1 2">
    <name type="scientific">Acinetobacter sedimenti</name>
    <dbReference type="NCBI Taxonomy" id="2919922"/>
    <lineage>
        <taxon>Bacteria</taxon>
        <taxon>Pseudomonadati</taxon>
        <taxon>Pseudomonadota</taxon>
        <taxon>Gammaproteobacteria</taxon>
        <taxon>Moraxellales</taxon>
        <taxon>Moraxellaceae</taxon>
        <taxon>Acinetobacter</taxon>
    </lineage>
</organism>
<sequence length="65" mass="6950">MTITLSAESTYILAILVGYANQNCVRGLGTKSPKSPPRLTAEGSEAKSIRFVKGNKKATLTDGFF</sequence>
<name>A0A9X2B5V2_9GAMM</name>
<accession>A0A9X2B5V2</accession>
<dbReference type="Proteomes" id="UP001139701">
    <property type="component" value="Unassembled WGS sequence"/>
</dbReference>